<dbReference type="SUPFAM" id="SSF56496">
    <property type="entry name" value="Fibrinogen C-terminal domain-like"/>
    <property type="match status" value="1"/>
</dbReference>
<gene>
    <name evidence="4" type="ORF">FJT64_011229</name>
</gene>
<keyword evidence="1" id="KW-0175">Coiled coil</keyword>
<accession>A0A6A4VGA5</accession>
<organism evidence="4 5">
    <name type="scientific">Amphibalanus amphitrite</name>
    <name type="common">Striped barnacle</name>
    <name type="synonym">Balanus amphitrite</name>
    <dbReference type="NCBI Taxonomy" id="1232801"/>
    <lineage>
        <taxon>Eukaryota</taxon>
        <taxon>Metazoa</taxon>
        <taxon>Ecdysozoa</taxon>
        <taxon>Arthropoda</taxon>
        <taxon>Crustacea</taxon>
        <taxon>Multicrustacea</taxon>
        <taxon>Cirripedia</taxon>
        <taxon>Thoracica</taxon>
        <taxon>Thoracicalcarea</taxon>
        <taxon>Balanomorpha</taxon>
        <taxon>Balanoidea</taxon>
        <taxon>Balanidae</taxon>
        <taxon>Amphibalaninae</taxon>
        <taxon>Amphibalanus</taxon>
    </lineage>
</organism>
<dbReference type="InterPro" id="IPR036056">
    <property type="entry name" value="Fibrinogen-like_C"/>
</dbReference>
<evidence type="ECO:0000313" key="5">
    <source>
        <dbReference type="Proteomes" id="UP000440578"/>
    </source>
</evidence>
<feature type="region of interest" description="Disordered" evidence="2">
    <location>
        <begin position="89"/>
        <end position="136"/>
    </location>
</feature>
<evidence type="ECO:0000256" key="1">
    <source>
        <dbReference type="SAM" id="Coils"/>
    </source>
</evidence>
<sequence>MLFLRSVTGVVYLVAVTSAVAAPDQQPSAANQLSQLLGPVVEGAVLRALAAERAAQQLCAAAAGQRALGRLEERLDQLGREVAELQGALTAGTERCGNNSGQPPPEESETESEPACERQPLPLAADSSPHQPPERRACARSCLQLRGQGGSPRDGVYWFTGMPVPVLCDFSHDDGGWTLLLTAVSQRGWDTFSVLGRSTNSPSLTDNYSILRHADAIRDLANGTRFAYRIEAQAETGRRRWGGIWFAPRRYSFIDETATQTDVLLARRFDLWTPKDKGIEQRMPWINSRGEFHMFPVLTTTSPGGDDWWGTLVSHESYNDFEQSAWIHPEARSSGTVLYWVKEEWLDA</sequence>
<feature type="chain" id="PRO_5025371457" description="Fibrinogen C-terminal domain-containing protein" evidence="3">
    <location>
        <begin position="22"/>
        <end position="348"/>
    </location>
</feature>
<proteinExistence type="predicted"/>
<dbReference type="OrthoDB" id="5971203at2759"/>
<keyword evidence="5" id="KW-1185">Reference proteome</keyword>
<evidence type="ECO:0000256" key="2">
    <source>
        <dbReference type="SAM" id="MobiDB-lite"/>
    </source>
</evidence>
<reference evidence="4 5" key="1">
    <citation type="submission" date="2019-07" db="EMBL/GenBank/DDBJ databases">
        <title>Draft genome assembly of a fouling barnacle, Amphibalanus amphitrite (Darwin, 1854): The first reference genome for Thecostraca.</title>
        <authorList>
            <person name="Kim W."/>
        </authorList>
    </citation>
    <scope>NUCLEOTIDE SEQUENCE [LARGE SCALE GENOMIC DNA]</scope>
    <source>
        <strain evidence="4">SNU_AA5</strain>
        <tissue evidence="4">Soma without cirri and trophi</tissue>
    </source>
</reference>
<protein>
    <recommendedName>
        <fullName evidence="6">Fibrinogen C-terminal domain-containing protein</fullName>
    </recommendedName>
</protein>
<dbReference type="EMBL" id="VIIS01001944">
    <property type="protein sequence ID" value="KAF0290594.1"/>
    <property type="molecule type" value="Genomic_DNA"/>
</dbReference>
<keyword evidence="3" id="KW-0732">Signal</keyword>
<dbReference type="Proteomes" id="UP000440578">
    <property type="component" value="Unassembled WGS sequence"/>
</dbReference>
<feature type="signal peptide" evidence="3">
    <location>
        <begin position="1"/>
        <end position="21"/>
    </location>
</feature>
<name>A0A6A4VGA5_AMPAM</name>
<feature type="coiled-coil region" evidence="1">
    <location>
        <begin position="61"/>
        <end position="88"/>
    </location>
</feature>
<evidence type="ECO:0000256" key="3">
    <source>
        <dbReference type="SAM" id="SignalP"/>
    </source>
</evidence>
<evidence type="ECO:0000313" key="4">
    <source>
        <dbReference type="EMBL" id="KAF0290594.1"/>
    </source>
</evidence>
<comment type="caution">
    <text evidence="4">The sequence shown here is derived from an EMBL/GenBank/DDBJ whole genome shotgun (WGS) entry which is preliminary data.</text>
</comment>
<evidence type="ECO:0008006" key="6">
    <source>
        <dbReference type="Google" id="ProtNLM"/>
    </source>
</evidence>
<dbReference type="AlphaFoldDB" id="A0A6A4VGA5"/>